<accession>A0ABT5YT67</accession>
<keyword evidence="5" id="KW-1185">Reference proteome</keyword>
<dbReference type="InterPro" id="IPR036291">
    <property type="entry name" value="NAD(P)-bd_dom_sf"/>
</dbReference>
<dbReference type="InterPro" id="IPR013154">
    <property type="entry name" value="ADH-like_N"/>
</dbReference>
<dbReference type="InterPro" id="IPR020843">
    <property type="entry name" value="ER"/>
</dbReference>
<feature type="domain" description="Enoyl reductase (ER)" evidence="3">
    <location>
        <begin position="14"/>
        <end position="324"/>
    </location>
</feature>
<evidence type="ECO:0000256" key="2">
    <source>
        <dbReference type="ARBA" id="ARBA00023002"/>
    </source>
</evidence>
<dbReference type="EMBL" id="JARHTQ010000002">
    <property type="protein sequence ID" value="MDF2254797.1"/>
    <property type="molecule type" value="Genomic_DNA"/>
</dbReference>
<dbReference type="Pfam" id="PF08240">
    <property type="entry name" value="ADH_N"/>
    <property type="match status" value="1"/>
</dbReference>
<dbReference type="Proteomes" id="UP001220022">
    <property type="component" value="Unassembled WGS sequence"/>
</dbReference>
<dbReference type="SMART" id="SM00829">
    <property type="entry name" value="PKS_ER"/>
    <property type="match status" value="1"/>
</dbReference>
<keyword evidence="2" id="KW-0560">Oxidoreductase</keyword>
<name>A0ABT5YT67_9ACTN</name>
<comment type="caution">
    <text evidence="4">The sequence shown here is derived from an EMBL/GenBank/DDBJ whole genome shotgun (WGS) entry which is preliminary data.</text>
</comment>
<sequence length="339" mass="35757">MSETMRAVVLSQPGGVENLRVTNLPLPEPGPGWVRIAVRAFGLNRSELHTRLGLAEGVTFPRVLGIECVGVVDQAPDGGLAPGQQVVAMMGGMGRTFDGGYAEYTVVPRSSVIPFRSELPWHVIGAVPESLQTAYGSLATGLDLRAGQTLLIRGGTSSVGLAAAALAKDVGATVLATTRRPERTESLLRHGVDHVVVDDGRIAEQVRSLVPGGVDAALELVGTPTLPDTLAATRVHGTVCFTGMLSNEWIVPDFYPVGYLPKGVRLTAYGGESSDLPADVLQACLDRIAAGELSLGEPRVYALDEIRQAHDDMEHNRAVGKLVVLIDGSVQEMPFGAEV</sequence>
<proteinExistence type="predicted"/>
<dbReference type="PANTHER" id="PTHR48106">
    <property type="entry name" value="QUINONE OXIDOREDUCTASE PIG3-RELATED"/>
    <property type="match status" value="1"/>
</dbReference>
<reference evidence="4 5" key="1">
    <citation type="submission" date="2023-03" db="EMBL/GenBank/DDBJ databases">
        <title>Draft genome sequence of type strain Streptomyces ferralitis JCM 14344.</title>
        <authorList>
            <person name="Klaysubun C."/>
            <person name="Duangmal K."/>
        </authorList>
    </citation>
    <scope>NUCLEOTIDE SEQUENCE [LARGE SCALE GENOMIC DNA]</scope>
    <source>
        <strain evidence="4 5">JCM 14344</strain>
    </source>
</reference>
<dbReference type="CDD" id="cd08243">
    <property type="entry name" value="quinone_oxidoreductase_like_1"/>
    <property type="match status" value="1"/>
</dbReference>
<evidence type="ECO:0000259" key="3">
    <source>
        <dbReference type="SMART" id="SM00829"/>
    </source>
</evidence>
<organism evidence="4 5">
    <name type="scientific">Streptantibioticus ferralitis</name>
    <dbReference type="NCBI Taxonomy" id="236510"/>
    <lineage>
        <taxon>Bacteria</taxon>
        <taxon>Bacillati</taxon>
        <taxon>Actinomycetota</taxon>
        <taxon>Actinomycetes</taxon>
        <taxon>Kitasatosporales</taxon>
        <taxon>Streptomycetaceae</taxon>
        <taxon>Streptantibioticus</taxon>
    </lineage>
</organism>
<evidence type="ECO:0000256" key="1">
    <source>
        <dbReference type="ARBA" id="ARBA00022857"/>
    </source>
</evidence>
<dbReference type="Gene3D" id="3.90.180.10">
    <property type="entry name" value="Medium-chain alcohol dehydrogenases, catalytic domain"/>
    <property type="match status" value="1"/>
</dbReference>
<protein>
    <submittedName>
        <fullName evidence="4">Zinc-binding alcohol dehydrogenase family protein</fullName>
    </submittedName>
</protein>
<dbReference type="PANTHER" id="PTHR48106:SF18">
    <property type="entry name" value="QUINONE OXIDOREDUCTASE PIG3"/>
    <property type="match status" value="1"/>
</dbReference>
<dbReference type="InterPro" id="IPR011032">
    <property type="entry name" value="GroES-like_sf"/>
</dbReference>
<dbReference type="SUPFAM" id="SSF50129">
    <property type="entry name" value="GroES-like"/>
    <property type="match status" value="1"/>
</dbReference>
<dbReference type="SUPFAM" id="SSF51735">
    <property type="entry name" value="NAD(P)-binding Rossmann-fold domains"/>
    <property type="match status" value="1"/>
</dbReference>
<evidence type="ECO:0000313" key="5">
    <source>
        <dbReference type="Proteomes" id="UP001220022"/>
    </source>
</evidence>
<dbReference type="RefSeq" id="WP_275807912.1">
    <property type="nucleotide sequence ID" value="NZ_BAAANM010000008.1"/>
</dbReference>
<evidence type="ECO:0000313" key="4">
    <source>
        <dbReference type="EMBL" id="MDF2254797.1"/>
    </source>
</evidence>
<gene>
    <name evidence="4" type="ORF">P2L57_03320</name>
</gene>
<dbReference type="Pfam" id="PF13602">
    <property type="entry name" value="ADH_zinc_N_2"/>
    <property type="match status" value="1"/>
</dbReference>
<keyword evidence="1" id="KW-0521">NADP</keyword>